<dbReference type="STRING" id="263820.PTO1078"/>
<dbReference type="GO" id="GO:0016491">
    <property type="term" value="F:oxidoreductase activity"/>
    <property type="evidence" value="ECO:0007669"/>
    <property type="project" value="UniProtKB-KW"/>
</dbReference>
<dbReference type="InterPro" id="IPR036291">
    <property type="entry name" value="NAD(P)-bd_dom_sf"/>
</dbReference>
<dbReference type="Gene3D" id="3.90.25.10">
    <property type="entry name" value="UDP-galactose 4-epimerase, domain 1"/>
    <property type="match status" value="1"/>
</dbReference>
<evidence type="ECO:0000313" key="5">
    <source>
        <dbReference type="Proteomes" id="UP000000438"/>
    </source>
</evidence>
<evidence type="ECO:0000256" key="1">
    <source>
        <dbReference type="ARBA" id="ARBA00007637"/>
    </source>
</evidence>
<dbReference type="InterPro" id="IPR053578">
    <property type="entry name" value="UDP-sulfoquinovose_synthase"/>
</dbReference>
<reference evidence="4 6" key="3">
    <citation type="submission" date="2017-04" db="EMBL/GenBank/DDBJ databases">
        <authorList>
            <person name="Varghese N."/>
            <person name="Submissions S."/>
        </authorList>
    </citation>
    <scope>NUCLEOTIDE SEQUENCE [LARGE SCALE GENOMIC DNA]</scope>
    <source>
        <strain evidence="4 6">DSM 9789</strain>
    </source>
</reference>
<dbReference type="EMBL" id="AE017261">
    <property type="protein sequence ID" value="AAT43663.1"/>
    <property type="molecule type" value="Genomic_DNA"/>
</dbReference>
<feature type="domain" description="NAD-dependent epimerase/dehydratase" evidence="2">
    <location>
        <begin position="3"/>
        <end position="287"/>
    </location>
</feature>
<dbReference type="PaxDb" id="263820-PTO1078"/>
<dbReference type="FunCoup" id="Q6L039">
    <property type="interactions" value="11"/>
</dbReference>
<dbReference type="InParanoid" id="Q6L039"/>
<dbReference type="eggNOG" id="arCOG04762">
    <property type="taxonomic scope" value="Archaea"/>
</dbReference>
<dbReference type="NCBIfam" id="NF041015">
    <property type="entry name" value="UDPsulfquin_syn"/>
    <property type="match status" value="1"/>
</dbReference>
<keyword evidence="6" id="KW-1185">Reference proteome</keyword>
<dbReference type="AlphaFoldDB" id="Q6L039"/>
<sequence length="384" mass="44496">MNVLILGIDGYIGFPLALRFLSMGYNVYGADNFYTRRRVKAVGSDTAIPINTMDIRLKKIREKTGKSITFFKGNVSNPQFMYDIIKKSSPDVIVHLAEQRSAPYSMIGLRQAIETLDNNINSTMNLIYAVKDIKRDAHIIKLGTMGEYGTPNIDIPEGFFNIEYHGRRDYLPFPRSGQSWYHLSKVHDTNNLMLATKIWGLTVTDVMQGVVYGTRTEELNEYKMTTRFDIDETYGTVLNRFASQAVLGMPLTVYGAGNQKRGFLSLEDSITCLSLIAEHPEPENYNVINQFDEYYSLNYLAEKVKEKYEEIYNKDVEISHIDDPRIELDDHYYNPEHKKLYELGFKSRVKLDDEIYNIMNDLNENRLRLLRLKDSIMPRTFWKS</sequence>
<accession>A0A8G2L7N6</accession>
<dbReference type="GeneID" id="2845196"/>
<dbReference type="InterPro" id="IPR001509">
    <property type="entry name" value="Epimerase_deHydtase"/>
</dbReference>
<dbReference type="Pfam" id="PF01370">
    <property type="entry name" value="Epimerase"/>
    <property type="match status" value="1"/>
</dbReference>
<proteinExistence type="inferred from homology"/>
<organism evidence="3 5">
    <name type="scientific">Picrophilus torridus (strain ATCC 700027 / DSM 9790 / JCM 10055 / NBRC 100828 / KAW 2/3)</name>
    <dbReference type="NCBI Taxonomy" id="1122961"/>
    <lineage>
        <taxon>Archaea</taxon>
        <taxon>Methanobacteriati</taxon>
        <taxon>Thermoplasmatota</taxon>
        <taxon>Thermoplasmata</taxon>
        <taxon>Thermoplasmatales</taxon>
        <taxon>Picrophilaceae</taxon>
        <taxon>Picrophilus</taxon>
    </lineage>
</organism>
<evidence type="ECO:0000313" key="6">
    <source>
        <dbReference type="Proteomes" id="UP000192315"/>
    </source>
</evidence>
<evidence type="ECO:0000313" key="4">
    <source>
        <dbReference type="EMBL" id="SMD31288.1"/>
    </source>
</evidence>
<dbReference type="PATRIC" id="fig|263820.9.peg.1118"/>
<dbReference type="Proteomes" id="UP000192315">
    <property type="component" value="Unassembled WGS sequence"/>
</dbReference>
<comment type="similarity">
    <text evidence="1">Belongs to the NAD(P)-dependent epimerase/dehydratase family.</text>
</comment>
<dbReference type="HOGENOM" id="CLU_040971_1_0_2"/>
<dbReference type="EMBL" id="FWYE01000003">
    <property type="protein sequence ID" value="SMD31288.1"/>
    <property type="molecule type" value="Genomic_DNA"/>
</dbReference>
<dbReference type="SUPFAM" id="SSF51735">
    <property type="entry name" value="NAD(P)-binding Rossmann-fold domains"/>
    <property type="match status" value="1"/>
</dbReference>
<accession>Q6L039</accession>
<dbReference type="Proteomes" id="UP000000438">
    <property type="component" value="Chromosome"/>
</dbReference>
<dbReference type="Gene3D" id="3.40.50.720">
    <property type="entry name" value="NAD(P)-binding Rossmann-like Domain"/>
    <property type="match status" value="1"/>
</dbReference>
<evidence type="ECO:0000313" key="3">
    <source>
        <dbReference type="EMBL" id="AAT43663.1"/>
    </source>
</evidence>
<dbReference type="RefSeq" id="WP_011177879.1">
    <property type="nucleotide sequence ID" value="NC_005877.1"/>
</dbReference>
<dbReference type="OrthoDB" id="4907at2157"/>
<keyword evidence="3" id="KW-0560">Oxidoreductase</keyword>
<reference evidence="3 5" key="1">
    <citation type="journal article" date="2004" name="Proc. Natl. Acad. Sci. U.S.A.">
        <title>Genome sequence of Picrophilus torridus and its implications for life around pH 0.</title>
        <authorList>
            <person name="Futterer O."/>
            <person name="Angelov A."/>
            <person name="Liesegang H."/>
            <person name="Gottschalk G."/>
            <person name="Schleper C."/>
            <person name="Schepers B."/>
            <person name="Dock C."/>
            <person name="Antranikian G."/>
            <person name="Liebl W."/>
        </authorList>
    </citation>
    <scope>NUCLEOTIDE SEQUENCE [LARGE SCALE GENOMIC DNA]</scope>
    <source>
        <strain evidence="5">ATCC 700027 / DSM 9790 / JCM 10055 / NBRC 100828</strain>
        <strain evidence="3">DSM 9790</strain>
    </source>
</reference>
<dbReference type="PANTHER" id="PTHR43000">
    <property type="entry name" value="DTDP-D-GLUCOSE 4,6-DEHYDRATASE-RELATED"/>
    <property type="match status" value="1"/>
</dbReference>
<dbReference type="KEGG" id="pto:PTO1078"/>
<name>Q6L039_PICTO</name>
<gene>
    <name evidence="3" type="ordered locus">PTO1078</name>
    <name evidence="4" type="ORF">SAMN02745355_1216</name>
</gene>
<evidence type="ECO:0000259" key="2">
    <source>
        <dbReference type="Pfam" id="PF01370"/>
    </source>
</evidence>
<dbReference type="EC" id="1.-.-.-" evidence="3"/>
<protein>
    <submittedName>
        <fullName evidence="3 4">UDP-sulfoquinovose synthase</fullName>
        <ecNumber evidence="3">1.-.-.-</ecNumber>
    </submittedName>
</protein>
<reference evidence="3" key="2">
    <citation type="submission" date="2004-02" db="EMBL/GenBank/DDBJ databases">
        <authorList>
            <person name="Fuetterer O."/>
            <person name="Angelov A."/>
            <person name="Liesegang H."/>
            <person name="Gottschalk G."/>
            <person name="Schleper C."/>
            <person name="Schepers B."/>
            <person name="Dock C."/>
            <person name="Antranikian G."/>
            <person name="Liebl W."/>
        </authorList>
    </citation>
    <scope>NUCLEOTIDE SEQUENCE</scope>
    <source>
        <strain evidence="3">DSM 9790</strain>
    </source>
</reference>